<protein>
    <submittedName>
        <fullName evidence="1">Uncharacterized protein</fullName>
    </submittedName>
</protein>
<accession>A0A8S1ANA6</accession>
<comment type="caution">
    <text evidence="1">The sequence shown here is derived from an EMBL/GenBank/DDBJ whole genome shotgun (WGS) entry which is preliminary data.</text>
</comment>
<dbReference type="Proteomes" id="UP000494106">
    <property type="component" value="Unassembled WGS sequence"/>
</dbReference>
<dbReference type="EMBL" id="CADEBC010000548">
    <property type="protein sequence ID" value="CAB3251376.1"/>
    <property type="molecule type" value="Genomic_DNA"/>
</dbReference>
<sequence length="162" mass="18772">MDILRTVYFSVAQSIIGYCIGVWGGAAKTHVLPLERAQRAVLRVMTFRPFGYSTSQLYSDCKVLSVRQLFVLETVTRKHASLVFNPNFTNKRRSYKVCQNKKWKTSIASRHYGVLSSHLYNTVNRYCNIYTLLRSECKKKVSDWLMLKSYEETEGLLKISIL</sequence>
<organism evidence="1 2">
    <name type="scientific">Arctia plantaginis</name>
    <name type="common">Wood tiger moth</name>
    <name type="synonym">Phalaena plantaginis</name>
    <dbReference type="NCBI Taxonomy" id="874455"/>
    <lineage>
        <taxon>Eukaryota</taxon>
        <taxon>Metazoa</taxon>
        <taxon>Ecdysozoa</taxon>
        <taxon>Arthropoda</taxon>
        <taxon>Hexapoda</taxon>
        <taxon>Insecta</taxon>
        <taxon>Pterygota</taxon>
        <taxon>Neoptera</taxon>
        <taxon>Endopterygota</taxon>
        <taxon>Lepidoptera</taxon>
        <taxon>Glossata</taxon>
        <taxon>Ditrysia</taxon>
        <taxon>Noctuoidea</taxon>
        <taxon>Erebidae</taxon>
        <taxon>Arctiinae</taxon>
        <taxon>Arctia</taxon>
    </lineage>
</organism>
<gene>
    <name evidence="1" type="ORF">APLA_LOCUS12998</name>
</gene>
<dbReference type="OrthoDB" id="445826at2759"/>
<dbReference type="AlphaFoldDB" id="A0A8S1ANA6"/>
<reference evidence="1 2" key="1">
    <citation type="submission" date="2020-04" db="EMBL/GenBank/DDBJ databases">
        <authorList>
            <person name="Wallbank WR R."/>
            <person name="Pardo Diaz C."/>
            <person name="Kozak K."/>
            <person name="Martin S."/>
            <person name="Jiggins C."/>
            <person name="Moest M."/>
            <person name="Warren A I."/>
            <person name="Byers J.R.P. K."/>
            <person name="Montejo-Kovacevich G."/>
            <person name="Yen C E."/>
        </authorList>
    </citation>
    <scope>NUCLEOTIDE SEQUENCE [LARGE SCALE GENOMIC DNA]</scope>
</reference>
<evidence type="ECO:0000313" key="1">
    <source>
        <dbReference type="EMBL" id="CAB3251376.1"/>
    </source>
</evidence>
<proteinExistence type="predicted"/>
<name>A0A8S1ANA6_ARCPL</name>
<keyword evidence="2" id="KW-1185">Reference proteome</keyword>
<evidence type="ECO:0000313" key="2">
    <source>
        <dbReference type="Proteomes" id="UP000494106"/>
    </source>
</evidence>